<dbReference type="AlphaFoldDB" id="A0A937DIC9"/>
<feature type="transmembrane region" description="Helical" evidence="1">
    <location>
        <begin position="15"/>
        <end position="37"/>
    </location>
</feature>
<organism evidence="2 3">
    <name type="scientific">Marivirga atlantica</name>
    <dbReference type="NCBI Taxonomy" id="1548457"/>
    <lineage>
        <taxon>Bacteria</taxon>
        <taxon>Pseudomonadati</taxon>
        <taxon>Bacteroidota</taxon>
        <taxon>Cytophagia</taxon>
        <taxon>Cytophagales</taxon>
        <taxon>Marivirgaceae</taxon>
        <taxon>Marivirga</taxon>
    </lineage>
</organism>
<feature type="transmembrane region" description="Helical" evidence="1">
    <location>
        <begin position="58"/>
        <end position="78"/>
    </location>
</feature>
<name>A0A937DIC9_9BACT</name>
<evidence type="ECO:0000313" key="3">
    <source>
        <dbReference type="Proteomes" id="UP000642920"/>
    </source>
</evidence>
<accession>A0A937DIC9</accession>
<evidence type="ECO:0000256" key="1">
    <source>
        <dbReference type="SAM" id="Phobius"/>
    </source>
</evidence>
<keyword evidence="1" id="KW-1133">Transmembrane helix</keyword>
<protein>
    <submittedName>
        <fullName evidence="2">Uncharacterized protein</fullName>
    </submittedName>
</protein>
<sequence>MAENNQSIFDMIHQYGPMVGLGIIGIAVLIVVLYYLRLASLKEFKQKYDYINKNEIDTLWRATVVLLIGAVVAVNALFGETEFLWLAVKIFVSAMLALIIGVIIQNILRFYFPFYIEKRLKKLRYTPRISPKTGKAMKLLSEEEEDVYLDEGMQAEEDIFSVDYDVWVDEETGYTKIEKYSGHLHALQCSECNYQTLKVVKEEIIKSPTMTEEGELMKYYKCSYCGHKARKTFHIAKLKDNADAADQATG</sequence>
<dbReference type="Proteomes" id="UP000642920">
    <property type="component" value="Unassembled WGS sequence"/>
</dbReference>
<dbReference type="EMBL" id="JAERQG010000004">
    <property type="protein sequence ID" value="MBL0766863.1"/>
    <property type="molecule type" value="Genomic_DNA"/>
</dbReference>
<keyword evidence="1" id="KW-0472">Membrane</keyword>
<reference evidence="2" key="1">
    <citation type="submission" date="2021-01" db="EMBL/GenBank/DDBJ databases">
        <title>Marivirga sp. nov., isolated from intertidal surface sediments.</title>
        <authorList>
            <person name="Zhang M."/>
        </authorList>
    </citation>
    <scope>NUCLEOTIDE SEQUENCE</scope>
    <source>
        <strain evidence="2">SM1354</strain>
    </source>
</reference>
<gene>
    <name evidence="2" type="ORF">JKP34_16460</name>
</gene>
<dbReference type="RefSeq" id="WP_201923862.1">
    <property type="nucleotide sequence ID" value="NZ_JAERQG010000004.1"/>
</dbReference>
<keyword evidence="1" id="KW-0812">Transmembrane</keyword>
<keyword evidence="3" id="KW-1185">Reference proteome</keyword>
<proteinExistence type="predicted"/>
<evidence type="ECO:0000313" key="2">
    <source>
        <dbReference type="EMBL" id="MBL0766863.1"/>
    </source>
</evidence>
<comment type="caution">
    <text evidence="2">The sequence shown here is derived from an EMBL/GenBank/DDBJ whole genome shotgun (WGS) entry which is preliminary data.</text>
</comment>
<feature type="transmembrane region" description="Helical" evidence="1">
    <location>
        <begin position="90"/>
        <end position="112"/>
    </location>
</feature>